<sequence length="261" mass="28616">MPAAGELRCVDAAIESVLGDIDSALILKEEQRNAIKAFVDRKDVFAVLPTGFGKSLIYQLAPMVAKKMGYGNVAAKRHLPYSAGTRIGAGTTTGRQLPGISQKLEFNTPRQRNEFIVEVGASITSVGDVLSQDSAQDQKEWRHWLNGEELAFQVLMDHKNLEYIHKAKRFNPLQIPLVRTSSKSVARRQPRRTARGGPLREWRVPPAGAVAELIREKGPTRVQSRRCLPPYPVPSNGPPSAPATDTAPRSEIKKAPTPATP</sequence>
<protein>
    <recommendedName>
        <fullName evidence="4">DEAD/DEAH box helicase domain-containing protein</fullName>
    </recommendedName>
</protein>
<evidence type="ECO:0008006" key="4">
    <source>
        <dbReference type="Google" id="ProtNLM"/>
    </source>
</evidence>
<name>A0A9N7Z725_PLEPL</name>
<feature type="region of interest" description="Disordered" evidence="1">
    <location>
        <begin position="214"/>
        <end position="261"/>
    </location>
</feature>
<feature type="compositionally biased region" description="Pro residues" evidence="1">
    <location>
        <begin position="229"/>
        <end position="241"/>
    </location>
</feature>
<comment type="caution">
    <text evidence="2">The sequence shown here is derived from an EMBL/GenBank/DDBJ whole genome shotgun (WGS) entry which is preliminary data.</text>
</comment>
<dbReference type="InterPro" id="IPR027417">
    <property type="entry name" value="P-loop_NTPase"/>
</dbReference>
<feature type="compositionally biased region" description="Basic residues" evidence="1">
    <location>
        <begin position="185"/>
        <end position="194"/>
    </location>
</feature>
<keyword evidence="3" id="KW-1185">Reference proteome</keyword>
<dbReference type="SUPFAM" id="SSF52540">
    <property type="entry name" value="P-loop containing nucleoside triphosphate hydrolases"/>
    <property type="match status" value="1"/>
</dbReference>
<dbReference type="Proteomes" id="UP001153269">
    <property type="component" value="Unassembled WGS sequence"/>
</dbReference>
<accession>A0A9N7Z725</accession>
<organism evidence="2 3">
    <name type="scientific">Pleuronectes platessa</name>
    <name type="common">European plaice</name>
    <dbReference type="NCBI Taxonomy" id="8262"/>
    <lineage>
        <taxon>Eukaryota</taxon>
        <taxon>Metazoa</taxon>
        <taxon>Chordata</taxon>
        <taxon>Craniata</taxon>
        <taxon>Vertebrata</taxon>
        <taxon>Euteleostomi</taxon>
        <taxon>Actinopterygii</taxon>
        <taxon>Neopterygii</taxon>
        <taxon>Teleostei</taxon>
        <taxon>Neoteleostei</taxon>
        <taxon>Acanthomorphata</taxon>
        <taxon>Carangaria</taxon>
        <taxon>Pleuronectiformes</taxon>
        <taxon>Pleuronectoidei</taxon>
        <taxon>Pleuronectidae</taxon>
        <taxon>Pleuronectes</taxon>
    </lineage>
</organism>
<reference evidence="2" key="1">
    <citation type="submission" date="2020-03" db="EMBL/GenBank/DDBJ databases">
        <authorList>
            <person name="Weist P."/>
        </authorList>
    </citation>
    <scope>NUCLEOTIDE SEQUENCE</scope>
</reference>
<dbReference type="AlphaFoldDB" id="A0A9N7Z725"/>
<proteinExistence type="predicted"/>
<feature type="region of interest" description="Disordered" evidence="1">
    <location>
        <begin position="181"/>
        <end position="202"/>
    </location>
</feature>
<gene>
    <name evidence="2" type="ORF">PLEPLA_LOCUS40556</name>
</gene>
<evidence type="ECO:0000313" key="3">
    <source>
        <dbReference type="Proteomes" id="UP001153269"/>
    </source>
</evidence>
<dbReference type="EMBL" id="CADEAL010004144">
    <property type="protein sequence ID" value="CAB1452806.1"/>
    <property type="molecule type" value="Genomic_DNA"/>
</dbReference>
<dbReference type="Gene3D" id="3.40.50.300">
    <property type="entry name" value="P-loop containing nucleotide triphosphate hydrolases"/>
    <property type="match status" value="1"/>
</dbReference>
<evidence type="ECO:0000313" key="2">
    <source>
        <dbReference type="EMBL" id="CAB1452806.1"/>
    </source>
</evidence>
<evidence type="ECO:0000256" key="1">
    <source>
        <dbReference type="SAM" id="MobiDB-lite"/>
    </source>
</evidence>